<name>A0ABQ9UM08_SAGOE</name>
<keyword evidence="3" id="KW-1185">Reference proteome</keyword>
<dbReference type="EMBL" id="JASSZA010000011">
    <property type="protein sequence ID" value="KAK2098089.1"/>
    <property type="molecule type" value="Genomic_DNA"/>
</dbReference>
<accession>A0ABQ9UM08</accession>
<feature type="region of interest" description="Disordered" evidence="1">
    <location>
        <begin position="31"/>
        <end position="70"/>
    </location>
</feature>
<dbReference type="Proteomes" id="UP001266305">
    <property type="component" value="Unassembled WGS sequence"/>
</dbReference>
<sequence>KLKMEAVLVTGLAAGAAIAMLSVAVCSGRLRPSSRPRPADALRPLVQAAVPATPEPPVQDPKRPVLSGQDPRGPLVALVGLSVSASVRTSECLTSLSTRRAEV</sequence>
<comment type="caution">
    <text evidence="2">The sequence shown here is derived from an EMBL/GenBank/DDBJ whole genome shotgun (WGS) entry which is preliminary data.</text>
</comment>
<evidence type="ECO:0000313" key="2">
    <source>
        <dbReference type="EMBL" id="KAK2098089.1"/>
    </source>
</evidence>
<dbReference type="SUPFAM" id="SSF56568">
    <property type="entry name" value="Non-globular alpha+beta subunits of globular proteins"/>
    <property type="match status" value="1"/>
</dbReference>
<proteinExistence type="predicted"/>
<dbReference type="Gene3D" id="2.10.210.10">
    <property type="entry name" value="Cytochrome Bc1 Complex, Chain I"/>
    <property type="match status" value="1"/>
</dbReference>
<reference evidence="2 3" key="1">
    <citation type="submission" date="2023-05" db="EMBL/GenBank/DDBJ databases">
        <title>B98-5 Cell Line De Novo Hybrid Assembly: An Optical Mapping Approach.</title>
        <authorList>
            <person name="Kananen K."/>
            <person name="Auerbach J.A."/>
            <person name="Kautto E."/>
            <person name="Blachly J.S."/>
        </authorList>
    </citation>
    <scope>NUCLEOTIDE SEQUENCE [LARGE SCALE GENOMIC DNA]</scope>
    <source>
        <strain evidence="2">B95-8</strain>
        <tissue evidence="2">Cell line</tissue>
    </source>
</reference>
<gene>
    <name evidence="2" type="primary">UQCRFS1_1</name>
    <name evidence="2" type="ORF">P7K49_023540</name>
</gene>
<protein>
    <submittedName>
        <fullName evidence="2">Cytochrome b-c1 complex subunit Rieske, mitochondrial</fullName>
    </submittedName>
</protein>
<evidence type="ECO:0000256" key="1">
    <source>
        <dbReference type="SAM" id="MobiDB-lite"/>
    </source>
</evidence>
<feature type="non-terminal residue" evidence="2">
    <location>
        <position position="1"/>
    </location>
</feature>
<dbReference type="InterPro" id="IPR011070">
    <property type="entry name" value="Globular_prot_asu/bsu"/>
</dbReference>
<organism evidence="2 3">
    <name type="scientific">Saguinus oedipus</name>
    <name type="common">Cotton-top tamarin</name>
    <name type="synonym">Oedipomidas oedipus</name>
    <dbReference type="NCBI Taxonomy" id="9490"/>
    <lineage>
        <taxon>Eukaryota</taxon>
        <taxon>Metazoa</taxon>
        <taxon>Chordata</taxon>
        <taxon>Craniata</taxon>
        <taxon>Vertebrata</taxon>
        <taxon>Euteleostomi</taxon>
        <taxon>Mammalia</taxon>
        <taxon>Eutheria</taxon>
        <taxon>Euarchontoglires</taxon>
        <taxon>Primates</taxon>
        <taxon>Haplorrhini</taxon>
        <taxon>Platyrrhini</taxon>
        <taxon>Cebidae</taxon>
        <taxon>Callitrichinae</taxon>
        <taxon>Saguinus</taxon>
    </lineage>
</organism>
<evidence type="ECO:0000313" key="3">
    <source>
        <dbReference type="Proteomes" id="UP001266305"/>
    </source>
</evidence>